<evidence type="ECO:0000313" key="4">
    <source>
        <dbReference type="EMBL" id="OQR67130.1"/>
    </source>
</evidence>
<dbReference type="OrthoDB" id="6502589at2759"/>
<feature type="domain" description="Homeobox" evidence="3">
    <location>
        <begin position="30"/>
        <end position="70"/>
    </location>
</feature>
<dbReference type="AlphaFoldDB" id="A0A1V9X0N7"/>
<comment type="caution">
    <text evidence="4">The sequence shown here is derived from an EMBL/GenBank/DDBJ whole genome shotgun (WGS) entry which is preliminary data.</text>
</comment>
<dbReference type="Gene3D" id="1.10.10.60">
    <property type="entry name" value="Homeodomain-like"/>
    <property type="match status" value="1"/>
</dbReference>
<dbReference type="InterPro" id="IPR001356">
    <property type="entry name" value="HD"/>
</dbReference>
<dbReference type="Proteomes" id="UP000192247">
    <property type="component" value="Unassembled WGS sequence"/>
</dbReference>
<evidence type="ECO:0000313" key="5">
    <source>
        <dbReference type="Proteomes" id="UP000192247"/>
    </source>
</evidence>
<accession>A0A1V9X0N7</accession>
<sequence>MHVLLQELSATNLSGCSPNDLPKKRKYLSRSPRIPFNSAQLSVLEERFRQAPYLSGAEVQRLANELEMSDVREAVFVVASIMIPRYNEPAKYPTPYYGKRLATLPTHTPVETAP</sequence>
<dbReference type="InterPro" id="IPR009057">
    <property type="entry name" value="Homeodomain-like_sf"/>
</dbReference>
<comment type="subcellular location">
    <subcellularLocation>
        <location evidence="1 2">Nucleus</location>
    </subcellularLocation>
</comment>
<proteinExistence type="predicted"/>
<dbReference type="GO" id="GO:0005634">
    <property type="term" value="C:nucleus"/>
    <property type="evidence" value="ECO:0007669"/>
    <property type="project" value="UniProtKB-SubCell"/>
</dbReference>
<dbReference type="EMBL" id="MNPL01029839">
    <property type="protein sequence ID" value="OQR67130.1"/>
    <property type="molecule type" value="Genomic_DNA"/>
</dbReference>
<name>A0A1V9X0N7_9ACAR</name>
<keyword evidence="5" id="KW-1185">Reference proteome</keyword>
<dbReference type="CDD" id="cd00086">
    <property type="entry name" value="homeodomain"/>
    <property type="match status" value="1"/>
</dbReference>
<keyword evidence="4" id="KW-0808">Transferase</keyword>
<evidence type="ECO:0000259" key="3">
    <source>
        <dbReference type="Pfam" id="PF00046"/>
    </source>
</evidence>
<reference evidence="4 5" key="1">
    <citation type="journal article" date="2017" name="Gigascience">
        <title>Draft genome of the honey bee ectoparasitic mite, Tropilaelaps mercedesae, is shaped by the parasitic life history.</title>
        <authorList>
            <person name="Dong X."/>
            <person name="Armstrong S.D."/>
            <person name="Xia D."/>
            <person name="Makepeace B.L."/>
            <person name="Darby A.C."/>
            <person name="Kadowaki T."/>
        </authorList>
    </citation>
    <scope>NUCLEOTIDE SEQUENCE [LARGE SCALE GENOMIC DNA]</scope>
    <source>
        <strain evidence="4">Wuxi-XJTLU</strain>
    </source>
</reference>
<dbReference type="GO" id="GO:0003677">
    <property type="term" value="F:DNA binding"/>
    <property type="evidence" value="ECO:0007669"/>
    <property type="project" value="UniProtKB-KW"/>
</dbReference>
<dbReference type="InParanoid" id="A0A1V9X0N7"/>
<gene>
    <name evidence="4" type="ORF">BIW11_04837</name>
</gene>
<dbReference type="SUPFAM" id="SSF46689">
    <property type="entry name" value="Homeodomain-like"/>
    <property type="match status" value="1"/>
</dbReference>
<dbReference type="Pfam" id="PF00046">
    <property type="entry name" value="Homeodomain"/>
    <property type="match status" value="1"/>
</dbReference>
<evidence type="ECO:0000256" key="1">
    <source>
        <dbReference type="ARBA" id="ARBA00004123"/>
    </source>
</evidence>
<organism evidence="4 5">
    <name type="scientific">Tropilaelaps mercedesae</name>
    <dbReference type="NCBI Taxonomy" id="418985"/>
    <lineage>
        <taxon>Eukaryota</taxon>
        <taxon>Metazoa</taxon>
        <taxon>Ecdysozoa</taxon>
        <taxon>Arthropoda</taxon>
        <taxon>Chelicerata</taxon>
        <taxon>Arachnida</taxon>
        <taxon>Acari</taxon>
        <taxon>Parasitiformes</taxon>
        <taxon>Mesostigmata</taxon>
        <taxon>Gamasina</taxon>
        <taxon>Dermanyssoidea</taxon>
        <taxon>Laelapidae</taxon>
        <taxon>Tropilaelaps</taxon>
    </lineage>
</organism>
<dbReference type="GO" id="GO:0016740">
    <property type="term" value="F:transferase activity"/>
    <property type="evidence" value="ECO:0007669"/>
    <property type="project" value="UniProtKB-KW"/>
</dbReference>
<keyword evidence="2" id="KW-0238">DNA-binding</keyword>
<evidence type="ECO:0000256" key="2">
    <source>
        <dbReference type="RuleBase" id="RU000682"/>
    </source>
</evidence>
<protein>
    <submittedName>
        <fullName evidence="4">Lipoyltransferase 1: mitochondrial-like</fullName>
    </submittedName>
</protein>
<keyword evidence="2" id="KW-0539">Nucleus</keyword>
<keyword evidence="2" id="KW-0371">Homeobox</keyword>